<evidence type="ECO:0000256" key="3">
    <source>
        <dbReference type="ARBA" id="ARBA00022737"/>
    </source>
</evidence>
<keyword evidence="3" id="KW-0677">Repeat</keyword>
<sequence>MSHLKRHSVLRPLHKMVAQEKPETERKEDTKVRAGSDAANISEENDRKLAKERKQDDVKDMANVNLLVATIIATVTFAAAFQVPGGFNENGLAILSKNEVFKNFLIFDSLACGISAVSIFVNFAYPFLAKATRVHIPNNIFLGIN</sequence>
<proteinExistence type="predicted"/>
<evidence type="ECO:0000256" key="1">
    <source>
        <dbReference type="ARBA" id="ARBA00004141"/>
    </source>
</evidence>
<feature type="transmembrane region" description="Helical" evidence="8">
    <location>
        <begin position="64"/>
        <end position="84"/>
    </location>
</feature>
<evidence type="ECO:0000256" key="6">
    <source>
        <dbReference type="ARBA" id="ARBA00023136"/>
    </source>
</evidence>
<dbReference type="GO" id="GO:0005886">
    <property type="term" value="C:plasma membrane"/>
    <property type="evidence" value="ECO:0007669"/>
    <property type="project" value="TreeGrafter"/>
</dbReference>
<organism evidence="10">
    <name type="scientific">Fagus sylvatica</name>
    <name type="common">Beechnut</name>
    <dbReference type="NCBI Taxonomy" id="28930"/>
    <lineage>
        <taxon>Eukaryota</taxon>
        <taxon>Viridiplantae</taxon>
        <taxon>Streptophyta</taxon>
        <taxon>Embryophyta</taxon>
        <taxon>Tracheophyta</taxon>
        <taxon>Spermatophyta</taxon>
        <taxon>Magnoliopsida</taxon>
        <taxon>eudicotyledons</taxon>
        <taxon>Gunneridae</taxon>
        <taxon>Pentapetalae</taxon>
        <taxon>rosids</taxon>
        <taxon>fabids</taxon>
        <taxon>Fagales</taxon>
        <taxon>Fagaceae</taxon>
        <taxon>Fagus</taxon>
    </lineage>
</organism>
<evidence type="ECO:0000256" key="8">
    <source>
        <dbReference type="SAM" id="Phobius"/>
    </source>
</evidence>
<evidence type="ECO:0000256" key="2">
    <source>
        <dbReference type="ARBA" id="ARBA00022692"/>
    </source>
</evidence>
<protein>
    <recommendedName>
        <fullName evidence="9">PGG domain-containing protein</fullName>
    </recommendedName>
</protein>
<evidence type="ECO:0000259" key="9">
    <source>
        <dbReference type="Pfam" id="PF13962"/>
    </source>
</evidence>
<evidence type="ECO:0000256" key="4">
    <source>
        <dbReference type="ARBA" id="ARBA00022989"/>
    </source>
</evidence>
<dbReference type="PANTHER" id="PTHR24186">
    <property type="entry name" value="PROTEIN PHOSPHATASE 1 REGULATORY SUBUNIT"/>
    <property type="match status" value="1"/>
</dbReference>
<feature type="compositionally biased region" description="Basic and acidic residues" evidence="7">
    <location>
        <begin position="17"/>
        <end position="34"/>
    </location>
</feature>
<evidence type="ECO:0000256" key="7">
    <source>
        <dbReference type="SAM" id="MobiDB-lite"/>
    </source>
</evidence>
<accession>A0A2N9GPB7</accession>
<feature type="transmembrane region" description="Helical" evidence="8">
    <location>
        <begin position="104"/>
        <end position="125"/>
    </location>
</feature>
<feature type="compositionally biased region" description="Basic residues" evidence="7">
    <location>
        <begin position="1"/>
        <end position="14"/>
    </location>
</feature>
<evidence type="ECO:0000256" key="5">
    <source>
        <dbReference type="ARBA" id="ARBA00023043"/>
    </source>
</evidence>
<feature type="domain" description="PGG" evidence="9">
    <location>
        <begin position="57"/>
        <end position="124"/>
    </location>
</feature>
<dbReference type="EMBL" id="OIVN01002193">
    <property type="protein sequence ID" value="SPD01395.1"/>
    <property type="molecule type" value="Genomic_DNA"/>
</dbReference>
<reference evidence="10" key="1">
    <citation type="submission" date="2018-02" db="EMBL/GenBank/DDBJ databases">
        <authorList>
            <person name="Cohen D.B."/>
            <person name="Kent A.D."/>
        </authorList>
    </citation>
    <scope>NUCLEOTIDE SEQUENCE</scope>
</reference>
<dbReference type="PANTHER" id="PTHR24186:SF50">
    <property type="entry name" value="ANKYRIN REPEAT-CONTAINING PROTEIN ITN1-LIKE ISOFORM X1"/>
    <property type="match status" value="1"/>
</dbReference>
<dbReference type="InterPro" id="IPR026961">
    <property type="entry name" value="PGG_dom"/>
</dbReference>
<feature type="compositionally biased region" description="Basic and acidic residues" evidence="7">
    <location>
        <begin position="44"/>
        <end position="55"/>
    </location>
</feature>
<gene>
    <name evidence="10" type="ORF">FSB_LOCUS29277</name>
</gene>
<dbReference type="Pfam" id="PF13962">
    <property type="entry name" value="PGG"/>
    <property type="match status" value="1"/>
</dbReference>
<evidence type="ECO:0000313" key="10">
    <source>
        <dbReference type="EMBL" id="SPD01395.1"/>
    </source>
</evidence>
<dbReference type="AlphaFoldDB" id="A0A2N9GPB7"/>
<feature type="region of interest" description="Disordered" evidence="7">
    <location>
        <begin position="1"/>
        <end position="55"/>
    </location>
</feature>
<keyword evidence="6 8" id="KW-0472">Membrane</keyword>
<keyword evidence="4 8" id="KW-1133">Transmembrane helix</keyword>
<keyword evidence="5" id="KW-0040">ANK repeat</keyword>
<comment type="subcellular location">
    <subcellularLocation>
        <location evidence="1">Membrane</location>
        <topology evidence="1">Multi-pass membrane protein</topology>
    </subcellularLocation>
</comment>
<keyword evidence="2 8" id="KW-0812">Transmembrane</keyword>
<name>A0A2N9GPB7_FAGSY</name>